<keyword evidence="2" id="KW-1185">Reference proteome</keyword>
<name>A0A060HLV2_9ARCH</name>
<protein>
    <submittedName>
        <fullName evidence="1">Uncharacterized protein</fullName>
    </submittedName>
</protein>
<dbReference type="EMBL" id="CP007536">
    <property type="protein sequence ID" value="AIC16190.1"/>
    <property type="molecule type" value="Genomic_DNA"/>
</dbReference>
<dbReference type="KEGG" id="nvn:NVIE_1985"/>
<dbReference type="Proteomes" id="UP000027093">
    <property type="component" value="Chromosome"/>
</dbReference>
<accession>A0A060HLV2</accession>
<evidence type="ECO:0000313" key="1">
    <source>
        <dbReference type="EMBL" id="AIC16190.1"/>
    </source>
</evidence>
<sequence>MISYSAVDTQLSQYLRITMQFSNLNNASVVASFEQVPQYWGGLYFIGSKGLVSKGFCI</sequence>
<dbReference type="AlphaFoldDB" id="A0A060HLV2"/>
<evidence type="ECO:0000313" key="2">
    <source>
        <dbReference type="Proteomes" id="UP000027093"/>
    </source>
</evidence>
<dbReference type="STRING" id="926571.NVIE_1985"/>
<gene>
    <name evidence="1" type="ORF">NVIE_1985</name>
</gene>
<proteinExistence type="predicted"/>
<dbReference type="HOGENOM" id="CLU_2968581_0_0_2"/>
<organism evidence="1 2">
    <name type="scientific">Nitrososphaera viennensis EN76</name>
    <dbReference type="NCBI Taxonomy" id="926571"/>
    <lineage>
        <taxon>Archaea</taxon>
        <taxon>Nitrososphaerota</taxon>
        <taxon>Nitrososphaeria</taxon>
        <taxon>Nitrososphaerales</taxon>
        <taxon>Nitrososphaeraceae</taxon>
        <taxon>Nitrososphaera</taxon>
    </lineage>
</organism>
<reference evidence="1 2" key="1">
    <citation type="journal article" date="2014" name="Int. J. Syst. Evol. Microbiol.">
        <title>Nitrososphaera viennensis gen. nov., sp. nov., an aerobic and mesophilic, ammonia-oxidizing archaeon from soil and a member of the archaeal phylum Thaumarchaeota.</title>
        <authorList>
            <person name="Stieglmeier M."/>
            <person name="Klingl A."/>
            <person name="Alves R.J."/>
            <person name="Rittmann S.K."/>
            <person name="Melcher M."/>
            <person name="Leisch N."/>
            <person name="Schleper C."/>
        </authorList>
    </citation>
    <scope>NUCLEOTIDE SEQUENCE [LARGE SCALE GENOMIC DNA]</scope>
    <source>
        <strain evidence="1">EN76</strain>
    </source>
</reference>